<dbReference type="VEuPathDB" id="ToxoDB:CSUI_011306"/>
<accession>A0A2C6KEA6</accession>
<name>A0A2C6KEA6_9APIC</name>
<organism evidence="1 2">
    <name type="scientific">Cystoisospora suis</name>
    <dbReference type="NCBI Taxonomy" id="483139"/>
    <lineage>
        <taxon>Eukaryota</taxon>
        <taxon>Sar</taxon>
        <taxon>Alveolata</taxon>
        <taxon>Apicomplexa</taxon>
        <taxon>Conoidasida</taxon>
        <taxon>Coccidia</taxon>
        <taxon>Eucoccidiorida</taxon>
        <taxon>Eimeriorina</taxon>
        <taxon>Sarcocystidae</taxon>
        <taxon>Cystoisospora</taxon>
    </lineage>
</organism>
<reference evidence="1 2" key="1">
    <citation type="journal article" date="2017" name="Int. J. Parasitol.">
        <title>The genome of the protozoan parasite Cystoisospora suis and a reverse vaccinology approach to identify vaccine candidates.</title>
        <authorList>
            <person name="Palmieri N."/>
            <person name="Shrestha A."/>
            <person name="Ruttkowski B."/>
            <person name="Beck T."/>
            <person name="Vogl C."/>
            <person name="Tomley F."/>
            <person name="Blake D.P."/>
            <person name="Joachim A."/>
        </authorList>
    </citation>
    <scope>NUCLEOTIDE SEQUENCE [LARGE SCALE GENOMIC DNA]</scope>
    <source>
        <strain evidence="1 2">Wien I</strain>
    </source>
</reference>
<sequence>SERRLLCYDLNVSVWERQCKGITISISLKTRVDAVCCWRRKEVFLQPFLLVHFKT</sequence>
<protein>
    <submittedName>
        <fullName evidence="1">Uncharacterized protein</fullName>
    </submittedName>
</protein>
<proteinExistence type="predicted"/>
<keyword evidence="2" id="KW-1185">Reference proteome</keyword>
<gene>
    <name evidence="1" type="ORF">CSUI_011306</name>
</gene>
<dbReference type="AlphaFoldDB" id="A0A2C6KEA6"/>
<comment type="caution">
    <text evidence="1">The sequence shown here is derived from an EMBL/GenBank/DDBJ whole genome shotgun (WGS) entry which is preliminary data.</text>
</comment>
<evidence type="ECO:0000313" key="1">
    <source>
        <dbReference type="EMBL" id="PHJ14882.1"/>
    </source>
</evidence>
<dbReference type="EMBL" id="MIGC01010735">
    <property type="protein sequence ID" value="PHJ14882.1"/>
    <property type="molecule type" value="Genomic_DNA"/>
</dbReference>
<dbReference type="GeneID" id="94434617"/>
<dbReference type="Proteomes" id="UP000221165">
    <property type="component" value="Unassembled WGS sequence"/>
</dbReference>
<dbReference type="RefSeq" id="XP_067916616.1">
    <property type="nucleotide sequence ID" value="XM_068071406.1"/>
</dbReference>
<evidence type="ECO:0000313" key="2">
    <source>
        <dbReference type="Proteomes" id="UP000221165"/>
    </source>
</evidence>
<feature type="non-terminal residue" evidence="1">
    <location>
        <position position="1"/>
    </location>
</feature>